<evidence type="ECO:0000256" key="1">
    <source>
        <dbReference type="SAM" id="MobiDB-lite"/>
    </source>
</evidence>
<feature type="compositionally biased region" description="Polar residues" evidence="1">
    <location>
        <begin position="94"/>
        <end position="105"/>
    </location>
</feature>
<keyword evidence="2" id="KW-1133">Transmembrane helix</keyword>
<keyword evidence="4" id="KW-1185">Reference proteome</keyword>
<protein>
    <submittedName>
        <fullName evidence="3">Uncharacterized protein</fullName>
    </submittedName>
</protein>
<proteinExistence type="predicted"/>
<evidence type="ECO:0000256" key="2">
    <source>
        <dbReference type="SAM" id="Phobius"/>
    </source>
</evidence>
<gene>
    <name evidence="3" type="ORF">SAMN00017405_1866</name>
</gene>
<name>A0A1W1V4B6_DESTI</name>
<feature type="compositionally biased region" description="Basic and acidic residues" evidence="1">
    <location>
        <begin position="65"/>
        <end position="90"/>
    </location>
</feature>
<sequence length="105" mass="11872">MKFKNSAIYYIIILFAVMVSFYQLTEYMDRSQKRDNSVTKVEVQAKDQGSEGETLDTRLPGKGLENSKPDENIEIRKPTVEGNRAEEKKVPVNSAENTNAASQKN</sequence>
<organism evidence="3 4">
    <name type="scientific">Desulfonispora thiosulfatigenes DSM 11270</name>
    <dbReference type="NCBI Taxonomy" id="656914"/>
    <lineage>
        <taxon>Bacteria</taxon>
        <taxon>Bacillati</taxon>
        <taxon>Bacillota</taxon>
        <taxon>Clostridia</taxon>
        <taxon>Eubacteriales</taxon>
        <taxon>Peptococcaceae</taxon>
        <taxon>Desulfonispora</taxon>
    </lineage>
</organism>
<keyword evidence="2" id="KW-0472">Membrane</keyword>
<dbReference type="RefSeq" id="WP_084052844.1">
    <property type="nucleotide sequence ID" value="NZ_FWWT01000015.1"/>
</dbReference>
<feature type="transmembrane region" description="Helical" evidence="2">
    <location>
        <begin position="6"/>
        <end position="24"/>
    </location>
</feature>
<dbReference type="EMBL" id="FWWT01000015">
    <property type="protein sequence ID" value="SMB88239.1"/>
    <property type="molecule type" value="Genomic_DNA"/>
</dbReference>
<evidence type="ECO:0000313" key="3">
    <source>
        <dbReference type="EMBL" id="SMB88239.1"/>
    </source>
</evidence>
<dbReference type="Proteomes" id="UP000192731">
    <property type="component" value="Unassembled WGS sequence"/>
</dbReference>
<dbReference type="STRING" id="656914.SAMN00017405_1866"/>
<reference evidence="3 4" key="1">
    <citation type="submission" date="2017-04" db="EMBL/GenBank/DDBJ databases">
        <authorList>
            <person name="Afonso C.L."/>
            <person name="Miller P.J."/>
            <person name="Scott M.A."/>
            <person name="Spackman E."/>
            <person name="Goraichik I."/>
            <person name="Dimitrov K.M."/>
            <person name="Suarez D.L."/>
            <person name="Swayne D.E."/>
        </authorList>
    </citation>
    <scope>NUCLEOTIDE SEQUENCE [LARGE SCALE GENOMIC DNA]</scope>
    <source>
        <strain evidence="3 4">DSM 11270</strain>
    </source>
</reference>
<accession>A0A1W1V4B6</accession>
<keyword evidence="2" id="KW-0812">Transmembrane</keyword>
<feature type="region of interest" description="Disordered" evidence="1">
    <location>
        <begin position="32"/>
        <end position="105"/>
    </location>
</feature>
<dbReference type="AlphaFoldDB" id="A0A1W1V4B6"/>
<feature type="compositionally biased region" description="Basic and acidic residues" evidence="1">
    <location>
        <begin position="32"/>
        <end position="49"/>
    </location>
</feature>
<evidence type="ECO:0000313" key="4">
    <source>
        <dbReference type="Proteomes" id="UP000192731"/>
    </source>
</evidence>